<evidence type="ECO:0000259" key="11">
    <source>
        <dbReference type="PROSITE" id="PS50884"/>
    </source>
</evidence>
<evidence type="ECO:0000256" key="1">
    <source>
        <dbReference type="ARBA" id="ARBA00022723"/>
    </source>
</evidence>
<feature type="domain" description="Dof-type" evidence="11">
    <location>
        <begin position="103"/>
        <end position="157"/>
    </location>
</feature>
<name>A0AAD7KQW2_QUISA</name>
<dbReference type="Pfam" id="PF02701">
    <property type="entry name" value="Zn_ribbon_Dof"/>
    <property type="match status" value="1"/>
</dbReference>
<dbReference type="GO" id="GO:0003677">
    <property type="term" value="F:DNA binding"/>
    <property type="evidence" value="ECO:0007669"/>
    <property type="project" value="UniProtKB-UniRule"/>
</dbReference>
<evidence type="ECO:0000256" key="3">
    <source>
        <dbReference type="ARBA" id="ARBA00022833"/>
    </source>
</evidence>
<evidence type="ECO:0000256" key="9">
    <source>
        <dbReference type="RuleBase" id="RU369094"/>
    </source>
</evidence>
<feature type="non-terminal residue" evidence="12">
    <location>
        <position position="1"/>
    </location>
</feature>
<evidence type="ECO:0000313" key="13">
    <source>
        <dbReference type="Proteomes" id="UP001163823"/>
    </source>
</evidence>
<evidence type="ECO:0000256" key="2">
    <source>
        <dbReference type="ARBA" id="ARBA00022771"/>
    </source>
</evidence>
<accession>A0AAD7KQW2</accession>
<dbReference type="InterPro" id="IPR003851">
    <property type="entry name" value="Znf_Dof"/>
</dbReference>
<feature type="compositionally biased region" description="Low complexity" evidence="10">
    <location>
        <begin position="71"/>
        <end position="98"/>
    </location>
</feature>
<feature type="region of interest" description="Disordered" evidence="10">
    <location>
        <begin position="157"/>
        <end position="178"/>
    </location>
</feature>
<dbReference type="Proteomes" id="UP001163823">
    <property type="component" value="Chromosome 14"/>
</dbReference>
<keyword evidence="3 9" id="KW-0862">Zinc</keyword>
<keyword evidence="6 9" id="KW-0804">Transcription</keyword>
<evidence type="ECO:0000256" key="6">
    <source>
        <dbReference type="ARBA" id="ARBA00023163"/>
    </source>
</evidence>
<comment type="function">
    <text evidence="9">Transcription factor that binds specifically to a 5'-AA[AG]G-3' consensus core sequence.</text>
</comment>
<dbReference type="GO" id="GO:0005634">
    <property type="term" value="C:nucleus"/>
    <property type="evidence" value="ECO:0007669"/>
    <property type="project" value="UniProtKB-SubCell"/>
</dbReference>
<comment type="subcellular location">
    <subcellularLocation>
        <location evidence="8 9">Nucleus</location>
    </subcellularLocation>
</comment>
<keyword evidence="1 9" id="KW-0479">Metal-binding</keyword>
<keyword evidence="2 8" id="KW-0863">Zinc-finger</keyword>
<evidence type="ECO:0000256" key="5">
    <source>
        <dbReference type="ARBA" id="ARBA00023125"/>
    </source>
</evidence>
<reference evidence="12" key="1">
    <citation type="journal article" date="2023" name="Science">
        <title>Elucidation of the pathway for biosynthesis of saponin adjuvants from the soapbark tree.</title>
        <authorList>
            <person name="Reed J."/>
            <person name="Orme A."/>
            <person name="El-Demerdash A."/>
            <person name="Owen C."/>
            <person name="Martin L.B.B."/>
            <person name="Misra R.C."/>
            <person name="Kikuchi S."/>
            <person name="Rejzek M."/>
            <person name="Martin A.C."/>
            <person name="Harkess A."/>
            <person name="Leebens-Mack J."/>
            <person name="Louveau T."/>
            <person name="Stephenson M.J."/>
            <person name="Osbourn A."/>
        </authorList>
    </citation>
    <scope>NUCLEOTIDE SEQUENCE</scope>
    <source>
        <strain evidence="12">S10</strain>
    </source>
</reference>
<protein>
    <recommendedName>
        <fullName evidence="9">Dof zinc finger protein</fullName>
    </recommendedName>
</protein>
<feature type="region of interest" description="Disordered" evidence="10">
    <location>
        <begin position="65"/>
        <end position="103"/>
    </location>
</feature>
<feature type="compositionally biased region" description="Low complexity" evidence="10">
    <location>
        <begin position="159"/>
        <end position="169"/>
    </location>
</feature>
<evidence type="ECO:0000256" key="4">
    <source>
        <dbReference type="ARBA" id="ARBA00023015"/>
    </source>
</evidence>
<keyword evidence="4 9" id="KW-0805">Transcription regulation</keyword>
<dbReference type="KEGG" id="qsa:O6P43_033791"/>
<dbReference type="PROSITE" id="PS50884">
    <property type="entry name" value="ZF_DOF_2"/>
    <property type="match status" value="1"/>
</dbReference>
<sequence length="386" mass="41450">LFPPRNSLTFLFSTKKQNHPTELTKIYKEMIQELFGNGGLIAGEGKFSINGGFPGVATTSPAYLPSSQSPSSLITNTSSCTTTSTTATSTTTSSNNSSEKQSLRCPRCDSSNTKFCYYNNYNLTQPRHFCKTCRRYWTKGGALRKVPIGGGCRKNKNVTTSMSSSTSSSVAKPSGGTKMKSSVASEILGIRSEPHGSGFDHHLGILPSQILWGSPQNSHLMALLRASQSPNTSPYFHGVGAKEEGNIIGSHMVTEPLVSNTQTLGLNPLGGQVPSLGLCSSFWRNNQTQSESSQGPQQQQNGFVVGELRNNDGIQQLYQRLKSSSSTTTSYRHSSDNLPVFLSNGASSPSILESAPAPVNGSELGYWNPAYSWSDLSTINSTTAYP</sequence>
<evidence type="ECO:0000256" key="7">
    <source>
        <dbReference type="ARBA" id="ARBA00023242"/>
    </source>
</evidence>
<keyword evidence="7 8" id="KW-0539">Nucleus</keyword>
<dbReference type="GO" id="GO:0003700">
    <property type="term" value="F:DNA-binding transcription factor activity"/>
    <property type="evidence" value="ECO:0007669"/>
    <property type="project" value="UniProtKB-UniRule"/>
</dbReference>
<dbReference type="EMBL" id="JARAOO010000014">
    <property type="protein sequence ID" value="KAJ7944388.1"/>
    <property type="molecule type" value="Genomic_DNA"/>
</dbReference>
<dbReference type="PANTHER" id="PTHR31992">
    <property type="entry name" value="DOF ZINC FINGER PROTEIN DOF1.4-RELATED"/>
    <property type="match status" value="1"/>
</dbReference>
<dbReference type="GO" id="GO:0008270">
    <property type="term" value="F:zinc ion binding"/>
    <property type="evidence" value="ECO:0007669"/>
    <property type="project" value="UniProtKB-KW"/>
</dbReference>
<dbReference type="PROSITE" id="PS01361">
    <property type="entry name" value="ZF_DOF_1"/>
    <property type="match status" value="1"/>
</dbReference>
<evidence type="ECO:0000256" key="8">
    <source>
        <dbReference type="PROSITE-ProRule" id="PRU00071"/>
    </source>
</evidence>
<keyword evidence="13" id="KW-1185">Reference proteome</keyword>
<evidence type="ECO:0000256" key="10">
    <source>
        <dbReference type="SAM" id="MobiDB-lite"/>
    </source>
</evidence>
<keyword evidence="5 8" id="KW-0238">DNA-binding</keyword>
<dbReference type="PANTHER" id="PTHR31992:SF289">
    <property type="entry name" value="DOF ZINC FINGER PROTEIN"/>
    <property type="match status" value="1"/>
</dbReference>
<proteinExistence type="predicted"/>
<dbReference type="AlphaFoldDB" id="A0AAD7KQW2"/>
<organism evidence="12 13">
    <name type="scientific">Quillaja saponaria</name>
    <name type="common">Soap bark tree</name>
    <dbReference type="NCBI Taxonomy" id="32244"/>
    <lineage>
        <taxon>Eukaryota</taxon>
        <taxon>Viridiplantae</taxon>
        <taxon>Streptophyta</taxon>
        <taxon>Embryophyta</taxon>
        <taxon>Tracheophyta</taxon>
        <taxon>Spermatophyta</taxon>
        <taxon>Magnoliopsida</taxon>
        <taxon>eudicotyledons</taxon>
        <taxon>Gunneridae</taxon>
        <taxon>Pentapetalae</taxon>
        <taxon>rosids</taxon>
        <taxon>fabids</taxon>
        <taxon>Fabales</taxon>
        <taxon>Quillajaceae</taxon>
        <taxon>Quillaja</taxon>
    </lineage>
</organism>
<gene>
    <name evidence="12" type="ORF">O6P43_033791</name>
</gene>
<dbReference type="InterPro" id="IPR045174">
    <property type="entry name" value="Dof"/>
</dbReference>
<comment type="caution">
    <text evidence="12">The sequence shown here is derived from an EMBL/GenBank/DDBJ whole genome shotgun (WGS) entry which is preliminary data.</text>
</comment>
<evidence type="ECO:0000313" key="12">
    <source>
        <dbReference type="EMBL" id="KAJ7944388.1"/>
    </source>
</evidence>